<feature type="transmembrane region" description="Helical" evidence="6">
    <location>
        <begin position="162"/>
        <end position="185"/>
    </location>
</feature>
<dbReference type="InterPro" id="IPR037185">
    <property type="entry name" value="EmrE-like"/>
</dbReference>
<protein>
    <recommendedName>
        <fullName evidence="9">EamA domain-containing protein</fullName>
    </recommendedName>
</protein>
<sequence>MDPCESHPRILDFTIRGRSPQPSGERRPLRTPSRESLTSYISDADCEDTHMSAHVISASELPPLSVTETFYLSMEFAVIWFAANWSFVAGLAYTSVASGTTLGSTSGFFTLLLGSLVGTDSFSPGKLASVLLSFCGVALVTWSDQDSANPSNPLWGDTLALVSALCTFFFLSHLGYAGYVTLLKVRIGSEDRISMPLFLGFVGAFNLLAFWPMGLVLHVLGVEPLGLPQDSLMLWGLVTNMLVTVIAYVLPH</sequence>
<evidence type="ECO:0000256" key="3">
    <source>
        <dbReference type="ARBA" id="ARBA00022989"/>
    </source>
</evidence>
<evidence type="ECO:0000256" key="2">
    <source>
        <dbReference type="ARBA" id="ARBA00022692"/>
    </source>
</evidence>
<organism evidence="7 8">
    <name type="scientific">Malassezia equina</name>
    <dbReference type="NCBI Taxonomy" id="1381935"/>
    <lineage>
        <taxon>Eukaryota</taxon>
        <taxon>Fungi</taxon>
        <taxon>Dikarya</taxon>
        <taxon>Basidiomycota</taxon>
        <taxon>Ustilaginomycotina</taxon>
        <taxon>Malasseziomycetes</taxon>
        <taxon>Malasseziales</taxon>
        <taxon>Malasseziaceae</taxon>
        <taxon>Malassezia</taxon>
    </lineage>
</organism>
<evidence type="ECO:0000256" key="1">
    <source>
        <dbReference type="ARBA" id="ARBA00004141"/>
    </source>
</evidence>
<accession>A0AAF0EI01</accession>
<dbReference type="AlphaFoldDB" id="A0AAF0EI01"/>
<evidence type="ECO:0000256" key="4">
    <source>
        <dbReference type="ARBA" id="ARBA00023136"/>
    </source>
</evidence>
<reference evidence="7" key="1">
    <citation type="submission" date="2023-03" db="EMBL/GenBank/DDBJ databases">
        <title>Mating type loci evolution in Malassezia.</title>
        <authorList>
            <person name="Coelho M.A."/>
        </authorList>
    </citation>
    <scope>NUCLEOTIDE SEQUENCE</scope>
    <source>
        <strain evidence="7">CBS 12830</strain>
    </source>
</reference>
<evidence type="ECO:0000256" key="5">
    <source>
        <dbReference type="SAM" id="MobiDB-lite"/>
    </source>
</evidence>
<keyword evidence="3 6" id="KW-1133">Transmembrane helix</keyword>
<feature type="transmembrane region" description="Helical" evidence="6">
    <location>
        <begin position="197"/>
        <end position="220"/>
    </location>
</feature>
<dbReference type="PANTHER" id="PTHR23051:SF0">
    <property type="entry name" value="SOLUTE CARRIER FAMILY 35 MEMBER F5"/>
    <property type="match status" value="1"/>
</dbReference>
<comment type="subcellular location">
    <subcellularLocation>
        <location evidence="1">Membrane</location>
        <topology evidence="1">Multi-pass membrane protein</topology>
    </subcellularLocation>
</comment>
<evidence type="ECO:0008006" key="9">
    <source>
        <dbReference type="Google" id="ProtNLM"/>
    </source>
</evidence>
<dbReference type="Proteomes" id="UP001214415">
    <property type="component" value="Chromosome 2"/>
</dbReference>
<name>A0AAF0EI01_9BASI</name>
<dbReference type="PANTHER" id="PTHR23051">
    <property type="entry name" value="SOLUTE CARRIER FAMILY 35, MEMBER F5"/>
    <property type="match status" value="1"/>
</dbReference>
<dbReference type="SUPFAM" id="SSF103481">
    <property type="entry name" value="Multidrug resistance efflux transporter EmrE"/>
    <property type="match status" value="1"/>
</dbReference>
<feature type="region of interest" description="Disordered" evidence="5">
    <location>
        <begin position="15"/>
        <end position="34"/>
    </location>
</feature>
<proteinExistence type="predicted"/>
<keyword evidence="4 6" id="KW-0472">Membrane</keyword>
<evidence type="ECO:0000256" key="6">
    <source>
        <dbReference type="SAM" id="Phobius"/>
    </source>
</evidence>
<gene>
    <name evidence="7" type="ORF">MEQU1_001387</name>
</gene>
<keyword evidence="8" id="KW-1185">Reference proteome</keyword>
<dbReference type="EMBL" id="CP119901">
    <property type="protein sequence ID" value="WFD22712.1"/>
    <property type="molecule type" value="Genomic_DNA"/>
</dbReference>
<feature type="transmembrane region" description="Helical" evidence="6">
    <location>
        <begin position="232"/>
        <end position="250"/>
    </location>
</feature>
<evidence type="ECO:0000313" key="7">
    <source>
        <dbReference type="EMBL" id="WFD22712.1"/>
    </source>
</evidence>
<dbReference type="GO" id="GO:0000329">
    <property type="term" value="C:fungal-type vacuole membrane"/>
    <property type="evidence" value="ECO:0007669"/>
    <property type="project" value="TreeGrafter"/>
</dbReference>
<feature type="transmembrane region" description="Helical" evidence="6">
    <location>
        <begin position="70"/>
        <end position="93"/>
    </location>
</feature>
<keyword evidence="2 6" id="KW-0812">Transmembrane</keyword>
<evidence type="ECO:0000313" key="8">
    <source>
        <dbReference type="Proteomes" id="UP001214415"/>
    </source>
</evidence>